<reference evidence="9 10" key="1">
    <citation type="submission" date="2018-08" db="EMBL/GenBank/DDBJ databases">
        <title>A genome reference for cultivated species of the human gut microbiota.</title>
        <authorList>
            <person name="Zou Y."/>
            <person name="Xue W."/>
            <person name="Luo G."/>
        </authorList>
    </citation>
    <scope>NUCLEOTIDE SEQUENCE [LARGE SCALE GENOMIC DNA]</scope>
    <source>
        <strain evidence="9 10">AF26-4BH</strain>
    </source>
</reference>
<dbReference type="OrthoDB" id="157184at2"/>
<dbReference type="InterPro" id="IPR000515">
    <property type="entry name" value="MetI-like"/>
</dbReference>
<evidence type="ECO:0000256" key="6">
    <source>
        <dbReference type="ARBA" id="ARBA00023136"/>
    </source>
</evidence>
<evidence type="ECO:0000256" key="1">
    <source>
        <dbReference type="ARBA" id="ARBA00004651"/>
    </source>
</evidence>
<keyword evidence="2" id="KW-0813">Transport</keyword>
<organism evidence="9 10">
    <name type="scientific">Eisenbergiella massiliensis</name>
    <dbReference type="NCBI Taxonomy" id="1720294"/>
    <lineage>
        <taxon>Bacteria</taxon>
        <taxon>Bacillati</taxon>
        <taxon>Bacillota</taxon>
        <taxon>Clostridia</taxon>
        <taxon>Lachnospirales</taxon>
        <taxon>Lachnospiraceae</taxon>
        <taxon>Eisenbergiella</taxon>
    </lineage>
</organism>
<dbReference type="EMBL" id="QVLU01000004">
    <property type="protein sequence ID" value="RGE73119.1"/>
    <property type="molecule type" value="Genomic_DNA"/>
</dbReference>
<evidence type="ECO:0000256" key="7">
    <source>
        <dbReference type="SAM" id="Phobius"/>
    </source>
</evidence>
<dbReference type="PANTHER" id="PTHR43744">
    <property type="entry name" value="ABC TRANSPORTER PERMEASE PROTEIN MG189-RELATED-RELATED"/>
    <property type="match status" value="1"/>
</dbReference>
<dbReference type="Proteomes" id="UP000261166">
    <property type="component" value="Unassembled WGS sequence"/>
</dbReference>
<dbReference type="Gene3D" id="1.10.3720.10">
    <property type="entry name" value="MetI-like"/>
    <property type="match status" value="1"/>
</dbReference>
<evidence type="ECO:0000259" key="8">
    <source>
        <dbReference type="PROSITE" id="PS50928"/>
    </source>
</evidence>
<proteinExistence type="predicted"/>
<evidence type="ECO:0000256" key="2">
    <source>
        <dbReference type="ARBA" id="ARBA00022448"/>
    </source>
</evidence>
<comment type="subcellular location">
    <subcellularLocation>
        <location evidence="1">Cell membrane</location>
        <topology evidence="1">Multi-pass membrane protein</topology>
    </subcellularLocation>
</comment>
<evidence type="ECO:0000313" key="9">
    <source>
        <dbReference type="EMBL" id="RGE73119.1"/>
    </source>
</evidence>
<feature type="transmembrane region" description="Helical" evidence="7">
    <location>
        <begin position="12"/>
        <end position="37"/>
    </location>
</feature>
<feature type="transmembrane region" description="Helical" evidence="7">
    <location>
        <begin position="139"/>
        <end position="164"/>
    </location>
</feature>
<comment type="caution">
    <text evidence="9">The sequence shown here is derived from an EMBL/GenBank/DDBJ whole genome shotgun (WGS) entry which is preliminary data.</text>
</comment>
<keyword evidence="4 7" id="KW-0812">Transmembrane</keyword>
<feature type="domain" description="ABC transmembrane type-1" evidence="8">
    <location>
        <begin position="77"/>
        <end position="278"/>
    </location>
</feature>
<dbReference type="GO" id="GO:0055085">
    <property type="term" value="P:transmembrane transport"/>
    <property type="evidence" value="ECO:0007669"/>
    <property type="project" value="InterPro"/>
</dbReference>
<dbReference type="SUPFAM" id="SSF161098">
    <property type="entry name" value="MetI-like"/>
    <property type="match status" value="1"/>
</dbReference>
<accession>A0A3E3J194</accession>
<dbReference type="AlphaFoldDB" id="A0A3E3J194"/>
<name>A0A3E3J194_9FIRM</name>
<gene>
    <name evidence="9" type="ORF">DWY69_06460</name>
</gene>
<sequence length="297" mass="33235">MKKFRSYSINDKIFYIITGFLLTAFFIIVLYPCIYVVSASFSSGSAVEAGRVILWPVDFSLEGYKAVFHTPSVWIGFRNSLFYTIAGTLINILVTMIAAYGLARPDLPGRNGIMLFFTFTMFFSGGMITGYMLVRSLHILNTIWAMLIPGALGVYNLIIARTFIESNIPTELLEAAQMDGCSDIRFFASIVLPLSKAVIAVLVLFYGVSHWNSYFNAMIYLNDKELYPLTIYLKEILMASQIDPSTVADPELQNQIARMAAVIKYALIVVSMIPILILYPFIQKYFVKGVMIGSVKG</sequence>
<dbReference type="InterPro" id="IPR035906">
    <property type="entry name" value="MetI-like_sf"/>
</dbReference>
<keyword evidence="5 7" id="KW-1133">Transmembrane helix</keyword>
<keyword evidence="6 7" id="KW-0472">Membrane</keyword>
<dbReference type="GO" id="GO:0005886">
    <property type="term" value="C:plasma membrane"/>
    <property type="evidence" value="ECO:0007669"/>
    <property type="project" value="UniProtKB-SubCell"/>
</dbReference>
<dbReference type="PROSITE" id="PS50928">
    <property type="entry name" value="ABC_TM1"/>
    <property type="match status" value="1"/>
</dbReference>
<dbReference type="CDD" id="cd06261">
    <property type="entry name" value="TM_PBP2"/>
    <property type="match status" value="1"/>
</dbReference>
<dbReference type="PANTHER" id="PTHR43744:SF9">
    <property type="entry name" value="POLYGALACTURONAN_RHAMNOGALACTURONAN TRANSPORT SYSTEM PERMEASE PROTEIN YTCP"/>
    <property type="match status" value="1"/>
</dbReference>
<feature type="transmembrane region" description="Helical" evidence="7">
    <location>
        <begin position="81"/>
        <end position="102"/>
    </location>
</feature>
<evidence type="ECO:0000256" key="5">
    <source>
        <dbReference type="ARBA" id="ARBA00022989"/>
    </source>
</evidence>
<evidence type="ECO:0000256" key="3">
    <source>
        <dbReference type="ARBA" id="ARBA00022475"/>
    </source>
</evidence>
<keyword evidence="3" id="KW-1003">Cell membrane</keyword>
<feature type="transmembrane region" description="Helical" evidence="7">
    <location>
        <begin position="262"/>
        <end position="282"/>
    </location>
</feature>
<protein>
    <submittedName>
        <fullName evidence="9">Carbohydrate ABC transporter permease</fullName>
    </submittedName>
</protein>
<evidence type="ECO:0000256" key="4">
    <source>
        <dbReference type="ARBA" id="ARBA00022692"/>
    </source>
</evidence>
<feature type="transmembrane region" description="Helical" evidence="7">
    <location>
        <begin position="184"/>
        <end position="208"/>
    </location>
</feature>
<evidence type="ECO:0000313" key="10">
    <source>
        <dbReference type="Proteomes" id="UP000261166"/>
    </source>
</evidence>
<feature type="transmembrane region" description="Helical" evidence="7">
    <location>
        <begin position="114"/>
        <end position="133"/>
    </location>
</feature>